<dbReference type="EMBL" id="UZWD01000004">
    <property type="protein sequence ID" value="VDS03113.1"/>
    <property type="molecule type" value="Genomic_DNA"/>
</dbReference>
<keyword evidence="1" id="KW-0732">Signal</keyword>
<gene>
    <name evidence="2" type="ORF">DEVEQU_00233</name>
</gene>
<evidence type="ECO:0000256" key="1">
    <source>
        <dbReference type="SAM" id="SignalP"/>
    </source>
</evidence>
<dbReference type="Proteomes" id="UP000268844">
    <property type="component" value="Unassembled WGS sequence"/>
</dbReference>
<protein>
    <submittedName>
        <fullName evidence="2">Uncharacterized protein</fullName>
    </submittedName>
</protein>
<sequence length="128" mass="13422">MFKSFVATSIALAALAVPAMAQSAANPDGVWKDQWGTTFTFKTCGDGTQLCGTLNDVQGNSRTPENLAFVNSQVVTAAQTADNKWEGQIAMGGGTAKAIVEQVDANTLTITGCRAAILCQTLTYERVS</sequence>
<feature type="chain" id="PRO_5018775415" evidence="1">
    <location>
        <begin position="22"/>
        <end position="128"/>
    </location>
</feature>
<evidence type="ECO:0000313" key="2">
    <source>
        <dbReference type="EMBL" id="VDS03113.1"/>
    </source>
</evidence>
<organism evidence="2 3">
    <name type="scientific">Devosia equisanguinis</name>
    <dbReference type="NCBI Taxonomy" id="2490941"/>
    <lineage>
        <taxon>Bacteria</taxon>
        <taxon>Pseudomonadati</taxon>
        <taxon>Pseudomonadota</taxon>
        <taxon>Alphaproteobacteria</taxon>
        <taxon>Hyphomicrobiales</taxon>
        <taxon>Devosiaceae</taxon>
        <taxon>Devosia</taxon>
    </lineage>
</organism>
<reference evidence="2 3" key="1">
    <citation type="submission" date="2018-12" db="EMBL/GenBank/DDBJ databases">
        <authorList>
            <person name="Criscuolo A."/>
        </authorList>
    </citation>
    <scope>NUCLEOTIDE SEQUENCE [LARGE SCALE GENOMIC DNA]</scope>
    <source>
        <strain evidence="2">ACIP1116281</strain>
    </source>
</reference>
<keyword evidence="3" id="KW-1185">Reference proteome</keyword>
<dbReference type="RefSeq" id="WP_126148714.1">
    <property type="nucleotide sequence ID" value="NZ_JBHTMH010000001.1"/>
</dbReference>
<dbReference type="AlphaFoldDB" id="A0A3S4C9D7"/>
<name>A0A3S4C9D7_9HYPH</name>
<accession>A0A3S4C9D7</accession>
<evidence type="ECO:0000313" key="3">
    <source>
        <dbReference type="Proteomes" id="UP000268844"/>
    </source>
</evidence>
<proteinExistence type="predicted"/>
<feature type="signal peptide" evidence="1">
    <location>
        <begin position="1"/>
        <end position="21"/>
    </location>
</feature>
<dbReference type="OrthoDB" id="7949529at2"/>